<dbReference type="Pfam" id="PF22241">
    <property type="entry name" value="PSMD12-CSN4_N"/>
    <property type="match status" value="1"/>
</dbReference>
<evidence type="ECO:0000259" key="9">
    <source>
        <dbReference type="PROSITE" id="PS50250"/>
    </source>
</evidence>
<dbReference type="EMBL" id="LGSR01000029">
    <property type="protein sequence ID" value="KOS16653.1"/>
    <property type="molecule type" value="Genomic_DNA"/>
</dbReference>
<dbReference type="InterPro" id="IPR000717">
    <property type="entry name" value="PCI_dom"/>
</dbReference>
<comment type="similarity">
    <text evidence="3">Belongs to the CSN4 family.</text>
</comment>
<evidence type="ECO:0000256" key="7">
    <source>
        <dbReference type="ARBA" id="ARBA00023242"/>
    </source>
</evidence>
<dbReference type="STRING" id="150374.A0A0N0RSS5"/>
<feature type="compositionally biased region" description="Low complexity" evidence="8">
    <location>
        <begin position="81"/>
        <end position="96"/>
    </location>
</feature>
<evidence type="ECO:0000256" key="3">
    <source>
        <dbReference type="ARBA" id="ARBA00010417"/>
    </source>
</evidence>
<keyword evidence="11" id="KW-1185">Reference proteome</keyword>
<feature type="region of interest" description="Disordered" evidence="8">
    <location>
        <begin position="81"/>
        <end position="108"/>
    </location>
</feature>
<dbReference type="PROSITE" id="PS50250">
    <property type="entry name" value="PCI"/>
    <property type="match status" value="1"/>
</dbReference>
<dbReference type="InterPro" id="IPR036390">
    <property type="entry name" value="WH_DNA-bd_sf"/>
</dbReference>
<evidence type="ECO:0000256" key="8">
    <source>
        <dbReference type="SAM" id="MobiDB-lite"/>
    </source>
</evidence>
<dbReference type="OrthoDB" id="295656at2759"/>
<evidence type="ECO:0000256" key="2">
    <source>
        <dbReference type="ARBA" id="ARBA00004496"/>
    </source>
</evidence>
<accession>A0A0N0RSS5</accession>
<dbReference type="GO" id="GO:0005829">
    <property type="term" value="C:cytosol"/>
    <property type="evidence" value="ECO:0007669"/>
    <property type="project" value="TreeGrafter"/>
</dbReference>
<evidence type="ECO:0000256" key="5">
    <source>
        <dbReference type="ARBA" id="ARBA00022490"/>
    </source>
</evidence>
<gene>
    <name evidence="10" type="ORF">ESCO_004748</name>
</gene>
<sequence length="470" mass="49962">MAPSPRIADALAKAEALPASSGDAGPAYESILADLPILSDPASRADDLNAIFDSFFLQGLGVVATRSVLNAFVDTLAALPSQSAPSSSSSSSTSGGPPSGPGPAPSQLWIDVGTRTLRSIADQASPFAHATAKIYTLIGQAHEDQGEFHLAAQAFAKIPLDSSHRKLTDEDRAAVWIRIARNHLETGDHVAAETYINKLKNIMHSVADGGDKALTLHFRLSEARIHDAKREFLPAAAKYHKISFSTDVADDDQLRTLAMAVRCAVLAPAGPQRSIALARLYKDDRCAQLPDFAILEKMFLDRLLSPREVAQFAERLQPHQLATTADGSTVLDKAVVEHNLLGASRLYDNIRFRDLGALLGLDPDRAEETTARMIEQGRLAGRMDQLDGIVWFEGRDASGGGGGGGGNGSASASGGGGDNSHANSNKGAGLFGREMRAWDANVESLAEEVENITNSLQKEFPDFVAANLHV</sequence>
<evidence type="ECO:0000313" key="11">
    <source>
        <dbReference type="Proteomes" id="UP000053831"/>
    </source>
</evidence>
<dbReference type="Gene3D" id="1.10.10.10">
    <property type="entry name" value="Winged helix-like DNA-binding domain superfamily/Winged helix DNA-binding domain"/>
    <property type="match status" value="1"/>
</dbReference>
<feature type="region of interest" description="Disordered" evidence="8">
    <location>
        <begin position="397"/>
        <end position="428"/>
    </location>
</feature>
<dbReference type="SUPFAM" id="SSF46785">
    <property type="entry name" value="Winged helix' DNA-binding domain"/>
    <property type="match status" value="1"/>
</dbReference>
<evidence type="ECO:0000256" key="4">
    <source>
        <dbReference type="ARBA" id="ARBA00014881"/>
    </source>
</evidence>
<dbReference type="InterPro" id="IPR054559">
    <property type="entry name" value="PSMD12-CSN4-like_N"/>
</dbReference>
<dbReference type="GO" id="GO:0008180">
    <property type="term" value="C:COP9 signalosome"/>
    <property type="evidence" value="ECO:0007669"/>
    <property type="project" value="UniProtKB-KW"/>
</dbReference>
<dbReference type="PANTHER" id="PTHR10855:SF2">
    <property type="entry name" value="COP9 SIGNALOSOME COMPLEX SUBUNIT 4"/>
    <property type="match status" value="1"/>
</dbReference>
<keyword evidence="7" id="KW-0539">Nucleus</keyword>
<dbReference type="PANTHER" id="PTHR10855">
    <property type="entry name" value="26S PROTEASOME NON-ATPASE REGULATORY SUBUNIT 12/COP9 SIGNALOSOME COMPLEX SUBUNIT 4"/>
    <property type="match status" value="1"/>
</dbReference>
<dbReference type="InterPro" id="IPR040134">
    <property type="entry name" value="PSMD12/CSN4"/>
</dbReference>
<dbReference type="Proteomes" id="UP000053831">
    <property type="component" value="Unassembled WGS sequence"/>
</dbReference>
<evidence type="ECO:0000256" key="6">
    <source>
        <dbReference type="ARBA" id="ARBA00022790"/>
    </source>
</evidence>
<organism evidence="10 11">
    <name type="scientific">Escovopsis weberi</name>
    <dbReference type="NCBI Taxonomy" id="150374"/>
    <lineage>
        <taxon>Eukaryota</taxon>
        <taxon>Fungi</taxon>
        <taxon>Dikarya</taxon>
        <taxon>Ascomycota</taxon>
        <taxon>Pezizomycotina</taxon>
        <taxon>Sordariomycetes</taxon>
        <taxon>Hypocreomycetidae</taxon>
        <taxon>Hypocreales</taxon>
        <taxon>Hypocreaceae</taxon>
        <taxon>Escovopsis</taxon>
    </lineage>
</organism>
<name>A0A0N0RSS5_ESCWE</name>
<comment type="caution">
    <text evidence="10">The sequence shown here is derived from an EMBL/GenBank/DDBJ whole genome shotgun (WGS) entry which is preliminary data.</text>
</comment>
<protein>
    <recommendedName>
        <fullName evidence="4">COP9 signalosome complex subunit 4</fullName>
    </recommendedName>
</protein>
<dbReference type="AlphaFoldDB" id="A0A0N0RSS5"/>
<evidence type="ECO:0000256" key="1">
    <source>
        <dbReference type="ARBA" id="ARBA00004123"/>
    </source>
</evidence>
<dbReference type="Pfam" id="PF01399">
    <property type="entry name" value="PCI"/>
    <property type="match status" value="1"/>
</dbReference>
<keyword evidence="5" id="KW-0963">Cytoplasm</keyword>
<dbReference type="InterPro" id="IPR036388">
    <property type="entry name" value="WH-like_DNA-bd_sf"/>
</dbReference>
<evidence type="ECO:0000313" key="10">
    <source>
        <dbReference type="EMBL" id="KOS16653.1"/>
    </source>
</evidence>
<proteinExistence type="inferred from homology"/>
<feature type="domain" description="PCI" evidence="9">
    <location>
        <begin position="230"/>
        <end position="397"/>
    </location>
</feature>
<comment type="subcellular location">
    <subcellularLocation>
        <location evidence="2">Cytoplasm</location>
    </subcellularLocation>
    <subcellularLocation>
        <location evidence="1">Nucleus</location>
    </subcellularLocation>
</comment>
<keyword evidence="6" id="KW-0736">Signalosome</keyword>
<feature type="compositionally biased region" description="Gly residues" evidence="8">
    <location>
        <begin position="397"/>
        <end position="418"/>
    </location>
</feature>
<reference evidence="10 11" key="1">
    <citation type="submission" date="2015-07" db="EMBL/GenBank/DDBJ databases">
        <title>The genome of the fungus Escovopsis weberi, a specialized disease agent of ant agriculture.</title>
        <authorList>
            <person name="de Man T.J."/>
            <person name="Stajich J.E."/>
            <person name="Kubicek C.P."/>
            <person name="Chenthamara K."/>
            <person name="Atanasova L."/>
            <person name="Druzhinina I.S."/>
            <person name="Birnbaum S."/>
            <person name="Barribeau S.M."/>
            <person name="Teiling C."/>
            <person name="Suen G."/>
            <person name="Currie C."/>
            <person name="Gerardo N.M."/>
        </authorList>
    </citation>
    <scope>NUCLEOTIDE SEQUENCE [LARGE SCALE GENOMIC DNA]</scope>
</reference>